<dbReference type="RefSeq" id="WP_150677809.1">
    <property type="nucleotide sequence ID" value="NZ_CABPSK010000001.1"/>
</dbReference>
<dbReference type="SUPFAM" id="SSF52096">
    <property type="entry name" value="ClpP/crotonase"/>
    <property type="match status" value="1"/>
</dbReference>
<dbReference type="EMBL" id="CABPSK010000001">
    <property type="protein sequence ID" value="VVD66768.1"/>
    <property type="molecule type" value="Genomic_DNA"/>
</dbReference>
<comment type="similarity">
    <text evidence="1 2">Belongs to the enoyl-CoA hydratase/isomerase family.</text>
</comment>
<dbReference type="Pfam" id="PF00378">
    <property type="entry name" value="ECH_1"/>
    <property type="match status" value="1"/>
</dbReference>
<protein>
    <submittedName>
        <fullName evidence="3">Enoyl-CoA hydratase</fullName>
    </submittedName>
</protein>
<proteinExistence type="inferred from homology"/>
<dbReference type="NCBIfam" id="NF006108">
    <property type="entry name" value="PRK08259.1"/>
    <property type="match status" value="1"/>
</dbReference>
<dbReference type="GO" id="GO:0003824">
    <property type="term" value="F:catalytic activity"/>
    <property type="evidence" value="ECO:0007669"/>
    <property type="project" value="InterPro"/>
</dbReference>
<keyword evidence="4" id="KW-1185">Reference proteome</keyword>
<dbReference type="GeneID" id="300402462"/>
<dbReference type="InterPro" id="IPR029045">
    <property type="entry name" value="ClpP/crotonase-like_dom_sf"/>
</dbReference>
<name>A0A5E4RY37_9BURK</name>
<dbReference type="Gene3D" id="3.90.226.10">
    <property type="entry name" value="2-enoyl-CoA Hydratase, Chain A, domain 1"/>
    <property type="match status" value="1"/>
</dbReference>
<dbReference type="InterPro" id="IPR018376">
    <property type="entry name" value="Enoyl-CoA_hyd/isom_CS"/>
</dbReference>
<gene>
    <name evidence="3" type="ORF">PPN31114_00394</name>
</gene>
<dbReference type="AlphaFoldDB" id="A0A5E4RY37"/>
<sequence length="267" mass="28293">MSQRQEDRAAPSVSVEHDGPVTIITLERAARRNAVDRDMAAALRDALLAFERDDKASVAVLCGKGSTFCAGADLSAFDDPQRRNVVTPDGSGDGPMGLTRRHLDKPVIAAVTGHAVAGGLELTLWCDLRVADVSATFGVFCRRFGVPLIDGGTVRLPRLIGMSRALDMILTGRAVGAQEAFEIGLVNRLVPEGMVLQGAVALAHQLAELPQGALRADRRAAYAQWDLPLEEALRQEGAAGHDVVFSEGLEGARAFLSGAGRHGAPRE</sequence>
<organism evidence="3 4">
    <name type="scientific">Pandoraea pneumonica</name>
    <dbReference type="NCBI Taxonomy" id="2508299"/>
    <lineage>
        <taxon>Bacteria</taxon>
        <taxon>Pseudomonadati</taxon>
        <taxon>Pseudomonadota</taxon>
        <taxon>Betaproteobacteria</taxon>
        <taxon>Burkholderiales</taxon>
        <taxon>Burkholderiaceae</taxon>
        <taxon>Pandoraea</taxon>
    </lineage>
</organism>
<accession>A0A5E4RY37</accession>
<dbReference type="Proteomes" id="UP000366945">
    <property type="component" value="Unassembled WGS sequence"/>
</dbReference>
<dbReference type="PANTHER" id="PTHR43802">
    <property type="entry name" value="ENOYL-COA HYDRATASE"/>
    <property type="match status" value="1"/>
</dbReference>
<dbReference type="CDD" id="cd06558">
    <property type="entry name" value="crotonase-like"/>
    <property type="match status" value="1"/>
</dbReference>
<dbReference type="PANTHER" id="PTHR43802:SF1">
    <property type="entry name" value="IP11341P-RELATED"/>
    <property type="match status" value="1"/>
</dbReference>
<evidence type="ECO:0000256" key="1">
    <source>
        <dbReference type="ARBA" id="ARBA00005254"/>
    </source>
</evidence>
<dbReference type="Gene3D" id="1.10.287.2460">
    <property type="match status" value="1"/>
</dbReference>
<dbReference type="PROSITE" id="PS00166">
    <property type="entry name" value="ENOYL_COA_HYDRATASE"/>
    <property type="match status" value="1"/>
</dbReference>
<dbReference type="OrthoDB" id="5291143at2"/>
<dbReference type="InterPro" id="IPR001753">
    <property type="entry name" value="Enoyl-CoA_hydra/iso"/>
</dbReference>
<evidence type="ECO:0000313" key="4">
    <source>
        <dbReference type="Proteomes" id="UP000366945"/>
    </source>
</evidence>
<evidence type="ECO:0000313" key="3">
    <source>
        <dbReference type="EMBL" id="VVD66768.1"/>
    </source>
</evidence>
<reference evidence="3 4" key="1">
    <citation type="submission" date="2019-08" db="EMBL/GenBank/DDBJ databases">
        <authorList>
            <person name="Peeters C."/>
        </authorList>
    </citation>
    <scope>NUCLEOTIDE SEQUENCE [LARGE SCALE GENOMIC DNA]</scope>
    <source>
        <strain evidence="3 4">LMG 31114</strain>
    </source>
</reference>
<evidence type="ECO:0000256" key="2">
    <source>
        <dbReference type="RuleBase" id="RU003707"/>
    </source>
</evidence>